<dbReference type="Pfam" id="PF11744">
    <property type="entry name" value="ALMT"/>
    <property type="match status" value="1"/>
</dbReference>
<evidence type="ECO:0000256" key="4">
    <source>
        <dbReference type="ARBA" id="ARBA00022692"/>
    </source>
</evidence>
<comment type="caution">
    <text evidence="11">The sequence shown here is derived from an EMBL/GenBank/DDBJ whole genome shotgun (WGS) entry which is preliminary data.</text>
</comment>
<evidence type="ECO:0000256" key="7">
    <source>
        <dbReference type="ARBA" id="ARBA00023136"/>
    </source>
</evidence>
<feature type="transmembrane region" description="Helical" evidence="10">
    <location>
        <begin position="202"/>
        <end position="224"/>
    </location>
</feature>
<feature type="region of interest" description="Disordered" evidence="9">
    <location>
        <begin position="1"/>
        <end position="41"/>
    </location>
</feature>
<evidence type="ECO:0000256" key="5">
    <source>
        <dbReference type="ARBA" id="ARBA00022989"/>
    </source>
</evidence>
<evidence type="ECO:0000256" key="6">
    <source>
        <dbReference type="ARBA" id="ARBA00023065"/>
    </source>
</evidence>
<feature type="compositionally biased region" description="Basic and acidic residues" evidence="9">
    <location>
        <begin position="67"/>
        <end position="78"/>
    </location>
</feature>
<keyword evidence="4 10" id="KW-0812">Transmembrane</keyword>
<gene>
    <name evidence="11" type="ORF">RND71_004083</name>
</gene>
<dbReference type="AlphaFoldDB" id="A0AAE1SX71"/>
<evidence type="ECO:0000256" key="1">
    <source>
        <dbReference type="ARBA" id="ARBA00004141"/>
    </source>
</evidence>
<organism evidence="11 12">
    <name type="scientific">Anisodus tanguticus</name>
    <dbReference type="NCBI Taxonomy" id="243964"/>
    <lineage>
        <taxon>Eukaryota</taxon>
        <taxon>Viridiplantae</taxon>
        <taxon>Streptophyta</taxon>
        <taxon>Embryophyta</taxon>
        <taxon>Tracheophyta</taxon>
        <taxon>Spermatophyta</taxon>
        <taxon>Magnoliopsida</taxon>
        <taxon>eudicotyledons</taxon>
        <taxon>Gunneridae</taxon>
        <taxon>Pentapetalae</taxon>
        <taxon>asterids</taxon>
        <taxon>lamiids</taxon>
        <taxon>Solanales</taxon>
        <taxon>Solanaceae</taxon>
        <taxon>Solanoideae</taxon>
        <taxon>Hyoscyameae</taxon>
        <taxon>Anisodus</taxon>
    </lineage>
</organism>
<dbReference type="EMBL" id="JAVYJV010000002">
    <property type="protein sequence ID" value="KAK4377787.1"/>
    <property type="molecule type" value="Genomic_DNA"/>
</dbReference>
<evidence type="ECO:0000256" key="8">
    <source>
        <dbReference type="ARBA" id="ARBA00023303"/>
    </source>
</evidence>
<reference evidence="11" key="1">
    <citation type="submission" date="2023-12" db="EMBL/GenBank/DDBJ databases">
        <title>Genome assembly of Anisodus tanguticus.</title>
        <authorList>
            <person name="Wang Y.-J."/>
        </authorList>
    </citation>
    <scope>NUCLEOTIDE SEQUENCE</scope>
    <source>
        <strain evidence="11">KB-2021</strain>
        <tissue evidence="11">Leaf</tissue>
    </source>
</reference>
<keyword evidence="5 10" id="KW-1133">Transmembrane helix</keyword>
<dbReference type="GO" id="GO:0034220">
    <property type="term" value="P:monoatomic ion transmembrane transport"/>
    <property type="evidence" value="ECO:0007669"/>
    <property type="project" value="UniProtKB-KW"/>
</dbReference>
<keyword evidence="7 10" id="KW-0472">Membrane</keyword>
<name>A0AAE1SX71_9SOLA</name>
<feature type="transmembrane region" description="Helical" evidence="10">
    <location>
        <begin position="170"/>
        <end position="190"/>
    </location>
</feature>
<evidence type="ECO:0008006" key="13">
    <source>
        <dbReference type="Google" id="ProtNLM"/>
    </source>
</evidence>
<accession>A0AAE1SX71</accession>
<evidence type="ECO:0000256" key="3">
    <source>
        <dbReference type="ARBA" id="ARBA00022448"/>
    </source>
</evidence>
<dbReference type="GO" id="GO:0016020">
    <property type="term" value="C:membrane"/>
    <property type="evidence" value="ECO:0007669"/>
    <property type="project" value="UniProtKB-SubCell"/>
</dbReference>
<feature type="compositionally biased region" description="Low complexity" evidence="9">
    <location>
        <begin position="32"/>
        <end position="41"/>
    </location>
</feature>
<dbReference type="PANTHER" id="PTHR31086">
    <property type="entry name" value="ALUMINUM-ACTIVATED MALATE TRANSPORTER 10"/>
    <property type="match status" value="1"/>
</dbReference>
<protein>
    <recommendedName>
        <fullName evidence="13">Aluminum-activated malate transporter 8</fullName>
    </recommendedName>
</protein>
<sequence length="517" mass="56513">MTSASHRQANTNNANHVVPSCQRSMKRGGGNSNHNASANGGFSQQQTKVMEVELGLNNSGKSGADSSSRDNSHRDGENLDLNHMRMLSLRAPIMEAAATACSKSVQGATLSKCLNRGFATLTAGALGVGAKYFADLFGKEGEPIVLGFLVFTLGALGTFTRFFPHMKRRYDYGILIFVLTFSMVTVSGYRVDKILELAHQRLSTILIGAATCMIISLVVCPVWAGEDLHKLVSSNLEKLATFLEGFGSEYFSFSKIDESGKVSKEDKGFLGAYKAVLNSKATEESLANFAWWEPGHKSFRLRHPWKQYLKIGVLARECACHLQALSGYFNSKPQLPTEFHKRIEEACMKMSIESSKVLKELSSSIRTMTQPSSSSAETHLRHSKIAVDDFKVILATTETLLFSNKLDLLEIFPAITVASVLIDVINCVDKISEAVEDLSVQAHFKKAKKNKESSPSPEKPPQHHLLHRGIVKPVVDVDDVEGGDSVVIEICDGGAAAAVTEVKPPTVKKREEQIVHV</sequence>
<keyword evidence="6" id="KW-0406">Ion transport</keyword>
<dbReference type="Proteomes" id="UP001291623">
    <property type="component" value="Unassembled WGS sequence"/>
</dbReference>
<comment type="similarity">
    <text evidence="2">Belongs to the aromatic acid exporter (TC 2.A.85) family.</text>
</comment>
<keyword evidence="3" id="KW-0813">Transport</keyword>
<evidence type="ECO:0000313" key="11">
    <source>
        <dbReference type="EMBL" id="KAK4377787.1"/>
    </source>
</evidence>
<evidence type="ECO:0000313" key="12">
    <source>
        <dbReference type="Proteomes" id="UP001291623"/>
    </source>
</evidence>
<keyword evidence="12" id="KW-1185">Reference proteome</keyword>
<dbReference type="InterPro" id="IPR020966">
    <property type="entry name" value="ALMT"/>
</dbReference>
<feature type="region of interest" description="Disordered" evidence="9">
    <location>
        <begin position="446"/>
        <end position="465"/>
    </location>
</feature>
<comment type="subcellular location">
    <subcellularLocation>
        <location evidence="1">Membrane</location>
        <topology evidence="1">Multi-pass membrane protein</topology>
    </subcellularLocation>
</comment>
<evidence type="ECO:0000256" key="10">
    <source>
        <dbReference type="SAM" id="Phobius"/>
    </source>
</evidence>
<evidence type="ECO:0000256" key="9">
    <source>
        <dbReference type="SAM" id="MobiDB-lite"/>
    </source>
</evidence>
<evidence type="ECO:0000256" key="2">
    <source>
        <dbReference type="ARBA" id="ARBA00007079"/>
    </source>
</evidence>
<feature type="compositionally biased region" description="Polar residues" evidence="9">
    <location>
        <begin position="56"/>
        <end position="66"/>
    </location>
</feature>
<dbReference type="GO" id="GO:0015743">
    <property type="term" value="P:malate transport"/>
    <property type="evidence" value="ECO:0007669"/>
    <property type="project" value="InterPro"/>
</dbReference>
<feature type="compositionally biased region" description="Polar residues" evidence="9">
    <location>
        <begin position="1"/>
        <end position="15"/>
    </location>
</feature>
<feature type="region of interest" description="Disordered" evidence="9">
    <location>
        <begin position="56"/>
        <end position="78"/>
    </location>
</feature>
<keyword evidence="8" id="KW-0407">Ion channel</keyword>
<feature type="transmembrane region" description="Helical" evidence="10">
    <location>
        <begin position="144"/>
        <end position="163"/>
    </location>
</feature>
<proteinExistence type="inferred from homology"/>